<evidence type="ECO:0000256" key="5">
    <source>
        <dbReference type="ARBA" id="ARBA00023052"/>
    </source>
</evidence>
<dbReference type="NCBIfam" id="TIGR00173">
    <property type="entry name" value="menD"/>
    <property type="match status" value="1"/>
</dbReference>
<evidence type="ECO:0000256" key="2">
    <source>
        <dbReference type="ARBA" id="ARBA00022679"/>
    </source>
</evidence>
<dbReference type="HAMAP" id="MF_01659">
    <property type="entry name" value="MenD"/>
    <property type="match status" value="1"/>
</dbReference>
<keyword evidence="4" id="KW-0460">Magnesium</keyword>
<dbReference type="SFLD" id="SFLDG00180">
    <property type="entry name" value="muconate_cycloisomerase"/>
    <property type="match status" value="1"/>
</dbReference>
<dbReference type="SUPFAM" id="SSF52518">
    <property type="entry name" value="Thiamin diphosphate-binding fold (THDP-binding)"/>
    <property type="match status" value="2"/>
</dbReference>
<gene>
    <name evidence="10" type="primary">LOC140004547</name>
</gene>
<keyword evidence="2" id="KW-0808">Transferase</keyword>
<dbReference type="Gene3D" id="3.20.20.120">
    <property type="entry name" value="Enolase-like C-terminal domain"/>
    <property type="match status" value="1"/>
</dbReference>
<feature type="domain" description="Mandelate racemase/muconate lactonizing enzyme C-terminal" evidence="8">
    <location>
        <begin position="1176"/>
        <end position="1272"/>
    </location>
</feature>
<dbReference type="CDD" id="cd02009">
    <property type="entry name" value="TPP_SHCHC_synthase"/>
    <property type="match status" value="1"/>
</dbReference>
<dbReference type="PANTHER" id="PTHR42916:SF1">
    <property type="entry name" value="PROTEIN PHYLLO, CHLOROPLASTIC"/>
    <property type="match status" value="1"/>
</dbReference>
<dbReference type="Pfam" id="PF16582">
    <property type="entry name" value="TPP_enzyme_M_2"/>
    <property type="match status" value="1"/>
</dbReference>
<dbReference type="SUPFAM" id="SSF51604">
    <property type="entry name" value="Enolase C-terminal domain-like"/>
    <property type="match status" value="1"/>
</dbReference>
<dbReference type="PANTHER" id="PTHR42916">
    <property type="entry name" value="2-SUCCINYL-5-ENOLPYRUVYL-6-HYDROXY-3-CYCLOHEXENE-1-CARBOXYLATE SYNTHASE"/>
    <property type="match status" value="1"/>
</dbReference>
<keyword evidence="5" id="KW-0786">Thiamine pyrophosphate</keyword>
<evidence type="ECO:0000256" key="1">
    <source>
        <dbReference type="ARBA" id="ARBA00022428"/>
    </source>
</evidence>
<dbReference type="InterPro" id="IPR004433">
    <property type="entry name" value="MenaQ_synth_MenD"/>
</dbReference>
<dbReference type="Proteomes" id="UP001652660">
    <property type="component" value="Chromosome 11e"/>
</dbReference>
<accession>A0ABM4W910</accession>
<evidence type="ECO:0000313" key="10">
    <source>
        <dbReference type="RefSeq" id="XP_071928283.1"/>
    </source>
</evidence>
<keyword evidence="9" id="KW-1185">Reference proteome</keyword>
<dbReference type="Pfam" id="PF00561">
    <property type="entry name" value="Abhydrolase_1"/>
    <property type="match status" value="1"/>
</dbReference>
<evidence type="ECO:0000313" key="9">
    <source>
        <dbReference type="Proteomes" id="UP001652660"/>
    </source>
</evidence>
<proteinExistence type="inferred from homology"/>
<evidence type="ECO:0000256" key="3">
    <source>
        <dbReference type="ARBA" id="ARBA00022723"/>
    </source>
</evidence>
<dbReference type="HAMAP" id="MF_01660">
    <property type="entry name" value="MenH"/>
    <property type="match status" value="1"/>
</dbReference>
<dbReference type="NCBIfam" id="TIGR03695">
    <property type="entry name" value="menH_SHCHC"/>
    <property type="match status" value="1"/>
</dbReference>
<dbReference type="InterPro" id="IPR036849">
    <property type="entry name" value="Enolase-like_C_sf"/>
</dbReference>
<reference evidence="10" key="1">
    <citation type="submission" date="2025-08" db="UniProtKB">
        <authorList>
            <consortium name="RefSeq"/>
        </authorList>
    </citation>
    <scope>IDENTIFICATION</scope>
    <source>
        <tissue evidence="10">Leaves</tissue>
    </source>
</reference>
<dbReference type="InterPro" id="IPR029058">
    <property type="entry name" value="AB_hydrolase_fold"/>
</dbReference>
<dbReference type="InterPro" id="IPR029065">
    <property type="entry name" value="Enolase_C-like"/>
</dbReference>
<name>A0ABM4W910_COFAR</name>
<dbReference type="Pfam" id="PF02776">
    <property type="entry name" value="TPP_enzyme_N"/>
    <property type="match status" value="1"/>
</dbReference>
<sequence>MNPCSLLITHKPHFSVPLKSSLYRKTITISAVNHAYYFTSSPSFHSFTTFLQRHKNPVLKVEVARCSQEDAVLDPKDAALLVSTCITRNLAPALTLEQGLDCIQEAVEKLKANPPSCPIGMVRFQVAVPPSPKALKWFCSQPQSGGVFPRFFLSKEENPSYMSLALGRTCGVFGIGAAVYFKGHYSHPSREHSEFQRSYPAMELDIPMAYGFLDVSFDVISSSMKYEAGSFYFFIPQIELHESEEVTVLVANLAWNDSSTSFFAKAIQTYEIALYQARCHLWSLMDECSKKCINALQVYGTMKDKIAEMVCMSAFQIGGSLLDAGTLELVSSLSCCLFSFLQKDAPRCSSQFSAMLSPLSAISNNMYHSDYFDKTGYSTPDCPNINSLWASLIIEECTRLGLTYICVAPGSRSSPLAIAASAHPLTTCVACIDERSLSFHAVGFARGSHSPAVIITSSGTAASNLLPAVVEASQDFLPLILLTADRPPELQDVGANQAINQVNHFGPFVRHFFGLPAPTDDISARTVLTTLDSAVNIATSSPCGPVHINCPFREPLAKTPSIWNDSCLKGLDFWMSSTEPFTTYIEVQHSISSARIHADMDEVIKVIERADRGLLILGAIHTVDDIWAALLLAKHLLWPVVVDILSGLRLRKYMACFSNTEDDILFIDHLDHLLLSEKVRNWMKVDVVIQIGSRITSARIQEMLEHSFPCSYIMVDNHPRRHDPLHIVTHRIRSTSTEFTNYLLKACSPYLCSKWNGYLRALDMMAAWEMSFLISSECSLTEPYVAHILPEILDYESAVFLGNSMPIRDADMYGSNKAQNTHGALMLNLGLPCHWIQVVGNRGASGIDGLLSAAVGFAVGCNKRVLCVIGDVSFLHDSNGLSLLGQGILRKPMTIVVINNHGGAIFSLLPIAAMTERRVLDQFFYTSHNVSIHNLCLANGVKHVQVHTKMDLLDSLFTSQCEKVDCVIEVESCIDANANFHSDLRKFSRQAAEQTMDIFSLSTSVTTGQVQGFIIGRITKMDYSLYRVNLCAPPTSTSGSNESTTFYREGFVLSLSLEDGSTGYGEVAPLEIHKENLLDVEEQLRFLIHMLEGAKIDYFLPLLKGSFSAWIWHTLGILPSSILPSVRCGLEMAVLNAVAAKEGSSMLNILFPKTVDLPKKFLNVHICALIDSVGSPLDTAYIATSLVKEGFIAVKMKVARRANVIEDIAVIQEVRRKVGDQVELRVDANRNWTYDEAIQFANSVKNCRLQYIEEPVRYDDDIIKFCEETGLPVALDETVNCIRENPFDVLNRFNHSGVVAIVIKPSLIGGFENASLVARWAQQQGKMAVVSATFESGLGLSSYVQFSCYLDLQSADICRLMDKEPSACIAHGLGTYRWFTEDVTLEPLNICCNSKTGIVEACATDAGQHLQHFQINQNVVVQNFDQENVHNYRLTVDLEGFSFSFNVLEMGQSIAGNVVVFLHGFLGTGQDWIPIMKAMSMSARCIAIDLPGHGGSKLKTDSAAKPSLSIHVIAEMLCQLFPHITPEKVILVGYSMGARVALHMALKCSDKVEGAVIISGSPGLVDPLARKLRRARDDFRASSLVSNGLEFFLDAWYAEGLWTSLRSHPYFKKVLASRLQHDELQTLAKVLSDSSIGRQQPLWDDLKHCKIPLLFIVGEKDLKFKNIAWQMVNKYCTGTRESPKLIEILNCGHAVHLENPLPVISAVRQFLKRIEKASVLSNR</sequence>
<protein>
    <submittedName>
        <fullName evidence="10">Protein PHYLLO, chloroplastic-like</fullName>
    </submittedName>
</protein>
<dbReference type="SUPFAM" id="SSF53474">
    <property type="entry name" value="alpha/beta-Hydrolases"/>
    <property type="match status" value="1"/>
</dbReference>
<dbReference type="CDD" id="cd07037">
    <property type="entry name" value="TPP_PYR_MenD"/>
    <property type="match status" value="1"/>
</dbReference>
<organism evidence="9 10">
    <name type="scientific">Coffea arabica</name>
    <name type="common">Arabian coffee</name>
    <dbReference type="NCBI Taxonomy" id="13443"/>
    <lineage>
        <taxon>Eukaryota</taxon>
        <taxon>Viridiplantae</taxon>
        <taxon>Streptophyta</taxon>
        <taxon>Embryophyta</taxon>
        <taxon>Tracheophyta</taxon>
        <taxon>Spermatophyta</taxon>
        <taxon>Magnoliopsida</taxon>
        <taxon>eudicotyledons</taxon>
        <taxon>Gunneridae</taxon>
        <taxon>Pentapetalae</taxon>
        <taxon>asterids</taxon>
        <taxon>lamiids</taxon>
        <taxon>Gentianales</taxon>
        <taxon>Rubiaceae</taxon>
        <taxon>Ixoroideae</taxon>
        <taxon>Gardenieae complex</taxon>
        <taxon>Bertiereae - Coffeeae clade</taxon>
        <taxon>Coffeeae</taxon>
        <taxon>Coffea</taxon>
    </lineage>
</organism>
<dbReference type="InterPro" id="IPR022485">
    <property type="entry name" value="SHCHC_synthase_MenH"/>
</dbReference>
<dbReference type="InterPro" id="IPR029061">
    <property type="entry name" value="THDP-binding"/>
</dbReference>
<dbReference type="SMART" id="SM00922">
    <property type="entry name" value="MR_MLE"/>
    <property type="match status" value="1"/>
</dbReference>
<dbReference type="InterPro" id="IPR032264">
    <property type="entry name" value="MenD_middle"/>
</dbReference>
<evidence type="ECO:0000256" key="7">
    <source>
        <dbReference type="ARBA" id="ARBA00023239"/>
    </source>
</evidence>
<dbReference type="RefSeq" id="XP_071928283.1">
    <property type="nucleotide sequence ID" value="XM_072072182.1"/>
</dbReference>
<evidence type="ECO:0000256" key="6">
    <source>
        <dbReference type="ARBA" id="ARBA00023211"/>
    </source>
</evidence>
<dbReference type="InterPro" id="IPR011766">
    <property type="entry name" value="TPP_enzyme_TPP-bd"/>
</dbReference>
<dbReference type="InterPro" id="IPR029017">
    <property type="entry name" value="Enolase-like_N"/>
</dbReference>
<dbReference type="SUPFAM" id="SSF54826">
    <property type="entry name" value="Enolase N-terminal domain-like"/>
    <property type="match status" value="1"/>
</dbReference>
<dbReference type="Gene3D" id="3.40.50.1820">
    <property type="entry name" value="alpha/beta hydrolase"/>
    <property type="match status" value="1"/>
</dbReference>
<dbReference type="Pfam" id="PF02775">
    <property type="entry name" value="TPP_enzyme_C"/>
    <property type="match status" value="1"/>
</dbReference>
<evidence type="ECO:0000259" key="8">
    <source>
        <dbReference type="SMART" id="SM00922"/>
    </source>
</evidence>
<dbReference type="Gene3D" id="3.30.390.10">
    <property type="entry name" value="Enolase-like, N-terminal domain"/>
    <property type="match status" value="1"/>
</dbReference>
<dbReference type="InterPro" id="IPR000073">
    <property type="entry name" value="AB_hydrolase_1"/>
</dbReference>
<dbReference type="InterPro" id="IPR012001">
    <property type="entry name" value="Thiamin_PyroP_enz_TPP-bd_dom"/>
</dbReference>
<dbReference type="GeneID" id="140004547"/>
<keyword evidence="6" id="KW-0464">Manganese</keyword>
<dbReference type="InterPro" id="IPR013342">
    <property type="entry name" value="Mandelate_racemase_C"/>
</dbReference>
<dbReference type="NCBIfam" id="TIGR01927">
    <property type="entry name" value="menC_gam_Gplu"/>
    <property type="match status" value="1"/>
</dbReference>
<dbReference type="SUPFAM" id="SSF52467">
    <property type="entry name" value="DHS-like NAD/FAD-binding domain"/>
    <property type="match status" value="1"/>
</dbReference>
<dbReference type="Gene3D" id="3.40.50.970">
    <property type="match status" value="2"/>
</dbReference>
<evidence type="ECO:0000256" key="4">
    <source>
        <dbReference type="ARBA" id="ARBA00022842"/>
    </source>
</evidence>
<dbReference type="PROSITE" id="PS00909">
    <property type="entry name" value="MR_MLE_2"/>
    <property type="match status" value="1"/>
</dbReference>
<keyword evidence="7" id="KW-0456">Lyase</keyword>
<keyword evidence="3" id="KW-0479">Metal-binding</keyword>
<dbReference type="SFLD" id="SFLDS00001">
    <property type="entry name" value="Enolase"/>
    <property type="match status" value="1"/>
</dbReference>
<dbReference type="Pfam" id="PF13378">
    <property type="entry name" value="MR_MLE_C"/>
    <property type="match status" value="1"/>
</dbReference>
<dbReference type="SFLD" id="SFLDF00009">
    <property type="entry name" value="o-succinylbenzoate_synthase"/>
    <property type="match status" value="1"/>
</dbReference>
<dbReference type="Gene3D" id="3.40.50.1220">
    <property type="entry name" value="TPP-binding domain"/>
    <property type="match status" value="1"/>
</dbReference>
<dbReference type="InterPro" id="IPR018110">
    <property type="entry name" value="Mandel_Rmase/mucon_lact_enz_CS"/>
</dbReference>
<keyword evidence="1" id="KW-0474">Menaquinone biosynthesis</keyword>
<dbReference type="InterPro" id="IPR029035">
    <property type="entry name" value="DHS-like_NAD/FAD-binding_dom"/>
</dbReference>